<dbReference type="EC" id="2.7.7.7" evidence="11"/>
<dbReference type="EMBL" id="CP001230">
    <property type="protein sequence ID" value="ACO04311.1"/>
    <property type="molecule type" value="Genomic_DNA"/>
</dbReference>
<dbReference type="SUPFAM" id="SSF48019">
    <property type="entry name" value="post-AAA+ oligomerization domain-like"/>
    <property type="match status" value="1"/>
</dbReference>
<keyword evidence="6 11" id="KW-0547">Nucleotide-binding</keyword>
<evidence type="ECO:0000256" key="3">
    <source>
        <dbReference type="ARBA" id="ARBA00022695"/>
    </source>
</evidence>
<evidence type="ECO:0000256" key="11">
    <source>
        <dbReference type="RuleBase" id="RU364063"/>
    </source>
</evidence>
<dbReference type="OrthoDB" id="9810148at2"/>
<evidence type="ECO:0000256" key="6">
    <source>
        <dbReference type="ARBA" id="ARBA00022741"/>
    </source>
</evidence>
<dbReference type="Pfam" id="PF12169">
    <property type="entry name" value="DNA_pol3_gamma3"/>
    <property type="match status" value="1"/>
</dbReference>
<dbReference type="InterPro" id="IPR003593">
    <property type="entry name" value="AAA+_ATPase"/>
</dbReference>
<dbReference type="InterPro" id="IPR022754">
    <property type="entry name" value="DNA_pol_III_gamma-3"/>
</dbReference>
<dbReference type="HOGENOM" id="CLU_006229_0_4_0"/>
<comment type="function">
    <text evidence="11">DNA polymerase III is a complex, multichain enzyme responsible for most of the replicative synthesis in bacteria. This DNA polymerase also exhibits 3' to 5' exonuclease activity.</text>
</comment>
<dbReference type="GO" id="GO:0009360">
    <property type="term" value="C:DNA polymerase III complex"/>
    <property type="evidence" value="ECO:0007669"/>
    <property type="project" value="InterPro"/>
</dbReference>
<dbReference type="FunFam" id="1.10.8.60:FF:000013">
    <property type="entry name" value="DNA polymerase III subunit gamma/tau"/>
    <property type="match status" value="1"/>
</dbReference>
<dbReference type="SMART" id="SM00382">
    <property type="entry name" value="AAA"/>
    <property type="match status" value="1"/>
</dbReference>
<dbReference type="Gene3D" id="1.10.8.60">
    <property type="match status" value="1"/>
</dbReference>
<proteinExistence type="inferred from homology"/>
<dbReference type="Pfam" id="PF13177">
    <property type="entry name" value="DNA_pol3_delta2"/>
    <property type="match status" value="1"/>
</dbReference>
<dbReference type="SUPFAM" id="SSF52540">
    <property type="entry name" value="P-loop containing nucleoside triphosphate hydrolases"/>
    <property type="match status" value="1"/>
</dbReference>
<accession>C0QUF8</accession>
<keyword evidence="9 11" id="KW-0239">DNA-directed DNA polymerase</keyword>
<evidence type="ECO:0000313" key="14">
    <source>
        <dbReference type="Proteomes" id="UP000001366"/>
    </source>
</evidence>
<dbReference type="STRING" id="123214.PERMA_0534"/>
<feature type="domain" description="AAA+ ATPase" evidence="12">
    <location>
        <begin position="37"/>
        <end position="178"/>
    </location>
</feature>
<dbReference type="FunFam" id="3.40.50.300:FF:000014">
    <property type="entry name" value="DNA polymerase III subunit gamma/tau"/>
    <property type="match status" value="1"/>
</dbReference>
<dbReference type="Pfam" id="PF22608">
    <property type="entry name" value="DNAX_ATPase_lid"/>
    <property type="match status" value="1"/>
</dbReference>
<protein>
    <recommendedName>
        <fullName evidence="11">DNA polymerase III subunit gamma/tau</fullName>
        <ecNumber evidence="11">2.7.7.7</ecNumber>
    </recommendedName>
</protein>
<dbReference type="RefSeq" id="WP_012676549.1">
    <property type="nucleotide sequence ID" value="NC_012440.1"/>
</dbReference>
<sequence>MAYEAFARKYRPKNFEQVIGQESVVKTLKNAIELERISHAYIFAGSRGLGKTTVSRILTKSLNCEKGVTPQPCGKCENCVEIEKGSFPDMYEIDAASNRGIDDIRSLRDNVNYAPIKGRYKVYIIDEAHMLTREAFNALLKTLEEPPPHNIFILATTELHKIPDTIRSRCQTFIFRPPTSSQIKEYLKRILNEEKIEYEERALDLLAEASEGGIRDSASLLDQAVTFGKGKVDIKSVEQLLGLIPETVIKDFVNHLKEKNIKEMILITEKLESEGYDLNVFWKQINDLIHRELVNLSIDGSSSFFEEKDLEDLIYIQTVFSKAVVEGRNFPNPKHIYQLAILKLKYIKNLVSLREIYEKGLKISKEQLKAQPEKKEESKEQLDIQTAILKIGKEAGGIVSAILKKASIKDEDQHITITVEKSLKDTLQEKIKIIEKYFGKPVKIEGKEVKQERRSKKRDEAVDKVLELFKGKIITYKEE</sequence>
<comment type="subunit">
    <text evidence="11">DNA polymerase III contains a core (composed of alpha, epsilon and theta chains) that associates with a tau subunit. This core dimerizes to form the POLIII' complex. PolIII' associates with the gamma complex (composed of gamma, delta, delta', psi and chi chains) and with the beta chain to form the complete DNA polymerase III complex.</text>
</comment>
<dbReference type="InterPro" id="IPR050238">
    <property type="entry name" value="DNA_Rep/Repair_Clamp_Loader"/>
</dbReference>
<keyword evidence="4 11" id="KW-0235">DNA replication</keyword>
<evidence type="ECO:0000256" key="9">
    <source>
        <dbReference type="ARBA" id="ARBA00022932"/>
    </source>
</evidence>
<dbReference type="PANTHER" id="PTHR11669">
    <property type="entry name" value="REPLICATION FACTOR C / DNA POLYMERASE III GAMMA-TAU SUBUNIT"/>
    <property type="match status" value="1"/>
</dbReference>
<dbReference type="PaxDb" id="123214-PERMA_0534"/>
<dbReference type="NCBIfam" id="NF011514">
    <property type="entry name" value="PRK14953.1"/>
    <property type="match status" value="1"/>
</dbReference>
<dbReference type="Proteomes" id="UP000001366">
    <property type="component" value="Chromosome"/>
</dbReference>
<dbReference type="PANTHER" id="PTHR11669:SF0">
    <property type="entry name" value="PROTEIN STICHEL-LIKE 2"/>
    <property type="match status" value="1"/>
</dbReference>
<keyword evidence="2 11" id="KW-0808">Transferase</keyword>
<dbReference type="GO" id="GO:0005524">
    <property type="term" value="F:ATP binding"/>
    <property type="evidence" value="ECO:0007669"/>
    <property type="project" value="UniProtKB-KW"/>
</dbReference>
<dbReference type="GO" id="GO:0003677">
    <property type="term" value="F:DNA binding"/>
    <property type="evidence" value="ECO:0007669"/>
    <property type="project" value="InterPro"/>
</dbReference>
<evidence type="ECO:0000259" key="12">
    <source>
        <dbReference type="SMART" id="SM00382"/>
    </source>
</evidence>
<organism evidence="13 14">
    <name type="scientific">Persephonella marina (strain DSM 14350 / EX-H1)</name>
    <dbReference type="NCBI Taxonomy" id="123214"/>
    <lineage>
        <taxon>Bacteria</taxon>
        <taxon>Pseudomonadati</taxon>
        <taxon>Aquificota</taxon>
        <taxon>Aquificia</taxon>
        <taxon>Aquificales</taxon>
        <taxon>Hydrogenothermaceae</taxon>
        <taxon>Persephonella</taxon>
    </lineage>
</organism>
<reference evidence="13 14" key="1">
    <citation type="journal article" date="2009" name="J. Bacteriol.">
        <title>Complete and draft genome sequences of six members of the Aquificales.</title>
        <authorList>
            <person name="Reysenbach A.L."/>
            <person name="Hamamura N."/>
            <person name="Podar M."/>
            <person name="Griffiths E."/>
            <person name="Ferreira S."/>
            <person name="Hochstein R."/>
            <person name="Heidelberg J."/>
            <person name="Johnson J."/>
            <person name="Mead D."/>
            <person name="Pohorille A."/>
            <person name="Sarmiento M."/>
            <person name="Schweighofer K."/>
            <person name="Seshadri R."/>
            <person name="Voytek M.A."/>
        </authorList>
    </citation>
    <scope>NUCLEOTIDE SEQUENCE [LARGE SCALE GENOMIC DNA]</scope>
    <source>
        <strain evidence="14">DSM 14350 / EX-H1</strain>
    </source>
</reference>
<keyword evidence="5" id="KW-0479">Metal-binding</keyword>
<evidence type="ECO:0000256" key="7">
    <source>
        <dbReference type="ARBA" id="ARBA00022833"/>
    </source>
</evidence>
<evidence type="ECO:0000256" key="8">
    <source>
        <dbReference type="ARBA" id="ARBA00022840"/>
    </source>
</evidence>
<dbReference type="InterPro" id="IPR045085">
    <property type="entry name" value="HLD_clamp_pol_III_gamma_tau"/>
</dbReference>
<comment type="similarity">
    <text evidence="1 11">Belongs to the DnaX/STICHEL family.</text>
</comment>
<evidence type="ECO:0000256" key="10">
    <source>
        <dbReference type="ARBA" id="ARBA00049244"/>
    </source>
</evidence>
<evidence type="ECO:0000313" key="13">
    <source>
        <dbReference type="EMBL" id="ACO04311.1"/>
    </source>
</evidence>
<dbReference type="GO" id="GO:0046872">
    <property type="term" value="F:metal ion binding"/>
    <property type="evidence" value="ECO:0007669"/>
    <property type="project" value="UniProtKB-KW"/>
</dbReference>
<keyword evidence="3 11" id="KW-0548">Nucleotidyltransferase</keyword>
<dbReference type="AlphaFoldDB" id="C0QUF8"/>
<evidence type="ECO:0000256" key="4">
    <source>
        <dbReference type="ARBA" id="ARBA00022705"/>
    </source>
</evidence>
<gene>
    <name evidence="11 13" type="primary">dnaX</name>
    <name evidence="13" type="ordered locus">PERMA_0534</name>
</gene>
<dbReference type="NCBIfam" id="TIGR02397">
    <property type="entry name" value="dnaX_nterm"/>
    <property type="match status" value="1"/>
</dbReference>
<dbReference type="NCBIfam" id="NF004046">
    <property type="entry name" value="PRK05563.1"/>
    <property type="match status" value="1"/>
</dbReference>
<dbReference type="GO" id="GO:0006261">
    <property type="term" value="P:DNA-templated DNA replication"/>
    <property type="evidence" value="ECO:0007669"/>
    <property type="project" value="TreeGrafter"/>
</dbReference>
<keyword evidence="14" id="KW-1185">Reference proteome</keyword>
<dbReference type="KEGG" id="pmx:PERMA_0534"/>
<evidence type="ECO:0000256" key="1">
    <source>
        <dbReference type="ARBA" id="ARBA00006360"/>
    </source>
</evidence>
<dbReference type="InterPro" id="IPR027417">
    <property type="entry name" value="P-loop_NTPase"/>
</dbReference>
<dbReference type="GO" id="GO:0003887">
    <property type="term" value="F:DNA-directed DNA polymerase activity"/>
    <property type="evidence" value="ECO:0007669"/>
    <property type="project" value="UniProtKB-KW"/>
</dbReference>
<dbReference type="Gene3D" id="3.40.50.300">
    <property type="entry name" value="P-loop containing nucleotide triphosphate hydrolases"/>
    <property type="match status" value="1"/>
</dbReference>
<dbReference type="CDD" id="cd00009">
    <property type="entry name" value="AAA"/>
    <property type="match status" value="1"/>
</dbReference>
<comment type="catalytic activity">
    <reaction evidence="10 11">
        <text>DNA(n) + a 2'-deoxyribonucleoside 5'-triphosphate = DNA(n+1) + diphosphate</text>
        <dbReference type="Rhea" id="RHEA:22508"/>
        <dbReference type="Rhea" id="RHEA-COMP:17339"/>
        <dbReference type="Rhea" id="RHEA-COMP:17340"/>
        <dbReference type="ChEBI" id="CHEBI:33019"/>
        <dbReference type="ChEBI" id="CHEBI:61560"/>
        <dbReference type="ChEBI" id="CHEBI:173112"/>
        <dbReference type="EC" id="2.7.7.7"/>
    </reaction>
</comment>
<dbReference type="eggNOG" id="COG2812">
    <property type="taxonomic scope" value="Bacteria"/>
</dbReference>
<evidence type="ECO:0000256" key="5">
    <source>
        <dbReference type="ARBA" id="ARBA00022723"/>
    </source>
</evidence>
<dbReference type="InterPro" id="IPR012763">
    <property type="entry name" value="DNA_pol_III_sug/sutau_N"/>
</dbReference>
<dbReference type="InterPro" id="IPR008921">
    <property type="entry name" value="DNA_pol3_clamp-load_cplx_C"/>
</dbReference>
<evidence type="ECO:0000256" key="2">
    <source>
        <dbReference type="ARBA" id="ARBA00022679"/>
    </source>
</evidence>
<keyword evidence="7" id="KW-0862">Zinc</keyword>
<dbReference type="CDD" id="cd18137">
    <property type="entry name" value="HLD_clamp_pol_III_gamma_tau"/>
    <property type="match status" value="1"/>
</dbReference>
<keyword evidence="8 11" id="KW-0067">ATP-binding</keyword>
<name>C0QUF8_PERMH</name>